<dbReference type="Proteomes" id="UP000034301">
    <property type="component" value="Unassembled WGS sequence"/>
</dbReference>
<dbReference type="PATRIC" id="fig|1618776.3.peg.232"/>
<evidence type="ECO:0000313" key="2">
    <source>
        <dbReference type="Proteomes" id="UP000034301"/>
    </source>
</evidence>
<dbReference type="AlphaFoldDB" id="A0A0G0R0Y7"/>
<dbReference type="EMBL" id="LBYC01000004">
    <property type="protein sequence ID" value="KKR43396.1"/>
    <property type="molecule type" value="Genomic_DNA"/>
</dbReference>
<name>A0A0G0R0Y7_9BACT</name>
<accession>A0A0G0R0Y7</accession>
<reference evidence="1 2" key="1">
    <citation type="journal article" date="2015" name="Nature">
        <title>rRNA introns, odd ribosomes, and small enigmatic genomes across a large radiation of phyla.</title>
        <authorList>
            <person name="Brown C.T."/>
            <person name="Hug L.A."/>
            <person name="Thomas B.C."/>
            <person name="Sharon I."/>
            <person name="Castelle C.J."/>
            <person name="Singh A."/>
            <person name="Wilkins M.J."/>
            <person name="Williams K.H."/>
            <person name="Banfield J.F."/>
        </authorList>
    </citation>
    <scope>NUCLEOTIDE SEQUENCE [LARGE SCALE GENOMIC DNA]</scope>
</reference>
<evidence type="ECO:0000313" key="1">
    <source>
        <dbReference type="EMBL" id="KKR43396.1"/>
    </source>
</evidence>
<comment type="caution">
    <text evidence="1">The sequence shown here is derived from an EMBL/GenBank/DDBJ whole genome shotgun (WGS) entry which is preliminary data.</text>
</comment>
<organism evidence="1 2">
    <name type="scientific">Candidatus Nomurabacteria bacterium GW2011_GWF2_40_12</name>
    <dbReference type="NCBI Taxonomy" id="1618776"/>
    <lineage>
        <taxon>Bacteria</taxon>
        <taxon>Candidatus Nomuraibacteriota</taxon>
    </lineage>
</organism>
<protein>
    <submittedName>
        <fullName evidence="1">Uncharacterized protein</fullName>
    </submittedName>
</protein>
<sequence>MRNIFHHLNCEAAICAGDPNPNFKVEVVWYPGEKICKRKPFQRFQRRQTEINKLVAKGVFKHLDTAYTARDLETLLI</sequence>
<proteinExistence type="predicted"/>
<gene>
    <name evidence="1" type="ORF">UT78_C0004G0006</name>
</gene>